<dbReference type="InterPro" id="IPR050979">
    <property type="entry name" value="LD-transpeptidase"/>
</dbReference>
<dbReference type="Pfam" id="PF03734">
    <property type="entry name" value="YkuD"/>
    <property type="match status" value="1"/>
</dbReference>
<dbReference type="Proteomes" id="UP000316921">
    <property type="component" value="Chromosome"/>
</dbReference>
<dbReference type="GO" id="GO:0071972">
    <property type="term" value="F:peptidoglycan L,D-transpeptidase activity"/>
    <property type="evidence" value="ECO:0007669"/>
    <property type="project" value="TreeGrafter"/>
</dbReference>
<dbReference type="AlphaFoldDB" id="A0A518BPM3"/>
<evidence type="ECO:0000256" key="7">
    <source>
        <dbReference type="ARBA" id="ARBA00022984"/>
    </source>
</evidence>
<dbReference type="InterPro" id="IPR005490">
    <property type="entry name" value="LD_TPept_cat_dom"/>
</dbReference>
<dbReference type="GO" id="GO:0018104">
    <property type="term" value="P:peptidoglycan-protein cross-linking"/>
    <property type="evidence" value="ECO:0007669"/>
    <property type="project" value="TreeGrafter"/>
</dbReference>
<keyword evidence="4 12" id="KW-0808">Transferase</keyword>
<feature type="active site" description="Nucleophile" evidence="9">
    <location>
        <position position="430"/>
    </location>
</feature>
<keyword evidence="8 9" id="KW-0961">Cell wall biogenesis/degradation</keyword>
<dbReference type="CDD" id="cd16913">
    <property type="entry name" value="YkuD_like"/>
    <property type="match status" value="1"/>
</dbReference>
<dbReference type="InterPro" id="IPR018392">
    <property type="entry name" value="LysM"/>
</dbReference>
<dbReference type="PROSITE" id="PS52029">
    <property type="entry name" value="LD_TPASE"/>
    <property type="match status" value="1"/>
</dbReference>
<comment type="similarity">
    <text evidence="2">Belongs to the YkuD family.</text>
</comment>
<name>A0A518BPM3_9BACT</name>
<gene>
    <name evidence="12" type="primary">ykuD</name>
    <name evidence="12" type="ORF">Pla133_39980</name>
</gene>
<evidence type="ECO:0000256" key="9">
    <source>
        <dbReference type="PROSITE-ProRule" id="PRU01373"/>
    </source>
</evidence>
<evidence type="ECO:0000256" key="3">
    <source>
        <dbReference type="ARBA" id="ARBA00022676"/>
    </source>
</evidence>
<dbReference type="Pfam" id="PF01476">
    <property type="entry name" value="LysM"/>
    <property type="match status" value="1"/>
</dbReference>
<sequence length="455" mass="48589">MRILVVLILSGAAVWAFLKLFPSTQAAGPEGLGAGAQAAVVGVEDPGGNRARPTRAAPGPAPADGRPPRSEGSGTGGQMRAREGAAPRLDQVESSPFSRASVEAAEAASREVEVAAALAHGADQRALQLASSQLDAASANAVRAFTEALGGERAAAEQRALAIAESGAVPSRMKQLVAASLGAVAFPLPDAADVSPLERAMDMRLHAAAAEHALDAGRYGEASVLIGRVLQMELDAEWDPSVQSLTEWSNTLHAAERRHRWDPQGDWESIDVQVRQGDSLVAIRKRVLADHPDLHLSTGLIARSNGMEFDDYLREGQTLRIPVEPVSVLVDVGARWMLYFIGNEVVESFHVGVGREGAETILGTFEAGQKIPEPPWWRRGQEPVPYGDPKNPLGTRWIGWRVPGEADDTSYGFHGTWEPQSIGTASSEGCVRMVNDRVELLFEILPMGAEILVRP</sequence>
<evidence type="ECO:0000259" key="11">
    <source>
        <dbReference type="PROSITE" id="PS52029"/>
    </source>
</evidence>
<dbReference type="GO" id="GO:0071555">
    <property type="term" value="P:cell wall organization"/>
    <property type="evidence" value="ECO:0007669"/>
    <property type="project" value="UniProtKB-UniRule"/>
</dbReference>
<dbReference type="PANTHER" id="PTHR30582">
    <property type="entry name" value="L,D-TRANSPEPTIDASE"/>
    <property type="match status" value="1"/>
</dbReference>
<dbReference type="PANTHER" id="PTHR30582:SF24">
    <property type="entry name" value="L,D-TRANSPEPTIDASE ERFK_SRFK-RELATED"/>
    <property type="match status" value="1"/>
</dbReference>
<evidence type="ECO:0000313" key="13">
    <source>
        <dbReference type="Proteomes" id="UP000316921"/>
    </source>
</evidence>
<dbReference type="SUPFAM" id="SSF141523">
    <property type="entry name" value="L,D-transpeptidase catalytic domain-like"/>
    <property type="match status" value="1"/>
</dbReference>
<evidence type="ECO:0000313" key="12">
    <source>
        <dbReference type="EMBL" id="QDU68883.1"/>
    </source>
</evidence>
<evidence type="ECO:0000256" key="10">
    <source>
        <dbReference type="SAM" id="MobiDB-lite"/>
    </source>
</evidence>
<keyword evidence="5" id="KW-0378">Hydrolase</keyword>
<dbReference type="KEGG" id="pbap:Pla133_39980"/>
<dbReference type="GO" id="GO:0016757">
    <property type="term" value="F:glycosyltransferase activity"/>
    <property type="evidence" value="ECO:0007669"/>
    <property type="project" value="UniProtKB-KW"/>
</dbReference>
<organism evidence="12 13">
    <name type="scientific">Engelhardtia mirabilis</name>
    <dbReference type="NCBI Taxonomy" id="2528011"/>
    <lineage>
        <taxon>Bacteria</taxon>
        <taxon>Pseudomonadati</taxon>
        <taxon>Planctomycetota</taxon>
        <taxon>Planctomycetia</taxon>
        <taxon>Planctomycetia incertae sedis</taxon>
        <taxon>Engelhardtia</taxon>
    </lineage>
</organism>
<feature type="region of interest" description="Disordered" evidence="10">
    <location>
        <begin position="43"/>
        <end position="100"/>
    </location>
</feature>
<dbReference type="EC" id="2.-.-.-" evidence="12"/>
<dbReference type="GO" id="GO:0005576">
    <property type="term" value="C:extracellular region"/>
    <property type="evidence" value="ECO:0007669"/>
    <property type="project" value="TreeGrafter"/>
</dbReference>
<keyword evidence="6 9" id="KW-0133">Cell shape</keyword>
<dbReference type="GO" id="GO:0008360">
    <property type="term" value="P:regulation of cell shape"/>
    <property type="evidence" value="ECO:0007669"/>
    <property type="project" value="UniProtKB-UniRule"/>
</dbReference>
<evidence type="ECO:0000256" key="8">
    <source>
        <dbReference type="ARBA" id="ARBA00023316"/>
    </source>
</evidence>
<comment type="pathway">
    <text evidence="1 9">Cell wall biogenesis; peptidoglycan biosynthesis.</text>
</comment>
<keyword evidence="13" id="KW-1185">Reference proteome</keyword>
<dbReference type="InterPro" id="IPR038063">
    <property type="entry name" value="Transpep_catalytic_dom"/>
</dbReference>
<feature type="domain" description="L,D-TPase catalytic" evidence="11">
    <location>
        <begin position="326"/>
        <end position="454"/>
    </location>
</feature>
<reference evidence="12 13" key="1">
    <citation type="submission" date="2019-02" db="EMBL/GenBank/DDBJ databases">
        <title>Deep-cultivation of Planctomycetes and their phenomic and genomic characterization uncovers novel biology.</title>
        <authorList>
            <person name="Wiegand S."/>
            <person name="Jogler M."/>
            <person name="Boedeker C."/>
            <person name="Pinto D."/>
            <person name="Vollmers J."/>
            <person name="Rivas-Marin E."/>
            <person name="Kohn T."/>
            <person name="Peeters S.H."/>
            <person name="Heuer A."/>
            <person name="Rast P."/>
            <person name="Oberbeckmann S."/>
            <person name="Bunk B."/>
            <person name="Jeske O."/>
            <person name="Meyerdierks A."/>
            <person name="Storesund J.E."/>
            <person name="Kallscheuer N."/>
            <person name="Luecker S."/>
            <person name="Lage O.M."/>
            <person name="Pohl T."/>
            <person name="Merkel B.J."/>
            <person name="Hornburger P."/>
            <person name="Mueller R.-W."/>
            <person name="Bruemmer F."/>
            <person name="Labrenz M."/>
            <person name="Spormann A.M."/>
            <person name="Op den Camp H."/>
            <person name="Overmann J."/>
            <person name="Amann R."/>
            <person name="Jetten M.S.M."/>
            <person name="Mascher T."/>
            <person name="Medema M.H."/>
            <person name="Devos D.P."/>
            <person name="Kaster A.-K."/>
            <person name="Ovreas L."/>
            <person name="Rohde M."/>
            <person name="Galperin M.Y."/>
            <person name="Jogler C."/>
        </authorList>
    </citation>
    <scope>NUCLEOTIDE SEQUENCE [LARGE SCALE GENOMIC DNA]</scope>
    <source>
        <strain evidence="12 13">Pla133</strain>
    </source>
</reference>
<evidence type="ECO:0000256" key="2">
    <source>
        <dbReference type="ARBA" id="ARBA00005992"/>
    </source>
</evidence>
<dbReference type="EMBL" id="CP036287">
    <property type="protein sequence ID" value="QDU68883.1"/>
    <property type="molecule type" value="Genomic_DNA"/>
</dbReference>
<proteinExistence type="inferred from homology"/>
<evidence type="ECO:0000256" key="6">
    <source>
        <dbReference type="ARBA" id="ARBA00022960"/>
    </source>
</evidence>
<evidence type="ECO:0000256" key="5">
    <source>
        <dbReference type="ARBA" id="ARBA00022801"/>
    </source>
</evidence>
<dbReference type="Gene3D" id="2.40.440.10">
    <property type="entry name" value="L,D-transpeptidase catalytic domain-like"/>
    <property type="match status" value="1"/>
</dbReference>
<evidence type="ECO:0000256" key="1">
    <source>
        <dbReference type="ARBA" id="ARBA00004752"/>
    </source>
</evidence>
<feature type="active site" description="Proton donor/acceptor" evidence="9">
    <location>
        <position position="414"/>
    </location>
</feature>
<feature type="compositionally biased region" description="Low complexity" evidence="10">
    <location>
        <begin position="43"/>
        <end position="64"/>
    </location>
</feature>
<evidence type="ECO:0000256" key="4">
    <source>
        <dbReference type="ARBA" id="ARBA00022679"/>
    </source>
</evidence>
<accession>A0A518BPM3</accession>
<protein>
    <submittedName>
        <fullName evidence="12">L,D-transpeptidase YkuD</fullName>
        <ecNumber evidence="12">2.-.-.-</ecNumber>
    </submittedName>
</protein>
<keyword evidence="7 9" id="KW-0573">Peptidoglycan synthesis</keyword>
<dbReference type="UniPathway" id="UPA00219"/>
<keyword evidence="3" id="KW-0328">Glycosyltransferase</keyword>